<dbReference type="InterPro" id="IPR001734">
    <property type="entry name" value="Na/solute_symporter"/>
</dbReference>
<evidence type="ECO:0000256" key="7">
    <source>
        <dbReference type="ARBA" id="ARBA00023136"/>
    </source>
</evidence>
<feature type="transmembrane region" description="Helical" evidence="8">
    <location>
        <begin position="194"/>
        <end position="216"/>
    </location>
</feature>
<dbReference type="Pfam" id="PF00474">
    <property type="entry name" value="SSF"/>
    <property type="match status" value="1"/>
</dbReference>
<evidence type="ECO:0000256" key="8">
    <source>
        <dbReference type="SAM" id="Phobius"/>
    </source>
</evidence>
<dbReference type="EMBL" id="UINC01020397">
    <property type="protein sequence ID" value="SVA85683.1"/>
    <property type="molecule type" value="Genomic_DNA"/>
</dbReference>
<feature type="transmembrane region" description="Helical" evidence="8">
    <location>
        <begin position="381"/>
        <end position="398"/>
    </location>
</feature>
<organism evidence="9">
    <name type="scientific">marine metagenome</name>
    <dbReference type="NCBI Taxonomy" id="408172"/>
    <lineage>
        <taxon>unclassified sequences</taxon>
        <taxon>metagenomes</taxon>
        <taxon>ecological metagenomes</taxon>
    </lineage>
</organism>
<feature type="transmembrane region" description="Helical" evidence="8">
    <location>
        <begin position="6"/>
        <end position="27"/>
    </location>
</feature>
<dbReference type="GO" id="GO:0005886">
    <property type="term" value="C:plasma membrane"/>
    <property type="evidence" value="ECO:0007669"/>
    <property type="project" value="TreeGrafter"/>
</dbReference>
<protein>
    <submittedName>
        <fullName evidence="9">Uncharacterized protein</fullName>
    </submittedName>
</protein>
<evidence type="ECO:0000256" key="1">
    <source>
        <dbReference type="ARBA" id="ARBA00004141"/>
    </source>
</evidence>
<dbReference type="InterPro" id="IPR050277">
    <property type="entry name" value="Sodium:Solute_Symporter"/>
</dbReference>
<evidence type="ECO:0000256" key="5">
    <source>
        <dbReference type="ARBA" id="ARBA00022692"/>
    </source>
</evidence>
<sequence length="496" mass="51794">MSSWVSAHAVPLAALAIYLAVIVAHAWHGHRSTRGTSDYYVGGRSMGGLVIGLSFYATYFSTNSFIGFAGKSYDLGFAWMAMGLVLLLCAVVSWHVVAPRLRLATEKLGTLTFAGFLGAYYQSSGVRIAAAGVILVSSIFYMTAVFKGIGGTLQAYLSVPYEVGVGLVFLIVVAYTVFGGFISVVHTDAVQGALMLLGSLYLLINVLRAGGGWTALIERVATTPGVAPDGRPLGDALLASTGTMPWAMLLGVACAGGAKFLVEPRQVSRFFALRDDRALRIGMIVAPAAIGFSYLCLLPLGVLARGLLAEGSVAETDAVIPALLTDPQVTGQVAAAIILTALLGAAMSSIDSVLLVLAGAFQRDVVEVLMGDFEDGRSLRFTRVQVVVFATVTALVALRPPGDILSLTIFSGSLYAACFAAPLFAALFRWRGSPVTALGAMLIGGVMVVSWSTLTAGVSALSSVHPVFASVAASFFAYAVLLRLHSGTGPREFRSA</sequence>
<dbReference type="Gene3D" id="1.20.1730.10">
    <property type="entry name" value="Sodium/glucose cotransporter"/>
    <property type="match status" value="1"/>
</dbReference>
<comment type="subcellular location">
    <subcellularLocation>
        <location evidence="1">Membrane</location>
        <topology evidence="1">Multi-pass membrane protein</topology>
    </subcellularLocation>
</comment>
<dbReference type="AlphaFoldDB" id="A0A381ZA93"/>
<keyword evidence="4" id="KW-1003">Cell membrane</keyword>
<dbReference type="GO" id="GO:0015233">
    <property type="term" value="F:pantothenate transmembrane transporter activity"/>
    <property type="evidence" value="ECO:0007669"/>
    <property type="project" value="TreeGrafter"/>
</dbReference>
<feature type="transmembrane region" description="Helical" evidence="8">
    <location>
        <begin position="333"/>
        <end position="361"/>
    </location>
</feature>
<feature type="transmembrane region" description="Helical" evidence="8">
    <location>
        <begin position="435"/>
        <end position="454"/>
    </location>
</feature>
<name>A0A381ZA93_9ZZZZ</name>
<feature type="transmembrane region" description="Helical" evidence="8">
    <location>
        <begin position="236"/>
        <end position="262"/>
    </location>
</feature>
<feature type="transmembrane region" description="Helical" evidence="8">
    <location>
        <begin position="39"/>
        <end position="57"/>
    </location>
</feature>
<keyword evidence="7 8" id="KW-0472">Membrane</keyword>
<evidence type="ECO:0000256" key="2">
    <source>
        <dbReference type="ARBA" id="ARBA00006434"/>
    </source>
</evidence>
<dbReference type="InterPro" id="IPR018212">
    <property type="entry name" value="Na/solute_symporter_CS"/>
</dbReference>
<evidence type="ECO:0000256" key="3">
    <source>
        <dbReference type="ARBA" id="ARBA00022448"/>
    </source>
</evidence>
<dbReference type="PROSITE" id="PS00456">
    <property type="entry name" value="NA_SOLUT_SYMP_1"/>
    <property type="match status" value="1"/>
</dbReference>
<feature type="transmembrane region" description="Helical" evidence="8">
    <location>
        <begin position="283"/>
        <end position="304"/>
    </location>
</feature>
<comment type="similarity">
    <text evidence="2">Belongs to the sodium:solute symporter (SSF) (TC 2.A.21) family.</text>
</comment>
<accession>A0A381ZA93</accession>
<dbReference type="PROSITE" id="PS50283">
    <property type="entry name" value="NA_SOLUT_SYMP_3"/>
    <property type="match status" value="1"/>
</dbReference>
<feature type="transmembrane region" description="Helical" evidence="8">
    <location>
        <begin position="77"/>
        <end position="97"/>
    </location>
</feature>
<keyword evidence="3" id="KW-0813">Transport</keyword>
<proteinExistence type="inferred from homology"/>
<evidence type="ECO:0000256" key="6">
    <source>
        <dbReference type="ARBA" id="ARBA00022989"/>
    </source>
</evidence>
<keyword evidence="6 8" id="KW-1133">Transmembrane helix</keyword>
<dbReference type="PANTHER" id="PTHR48086">
    <property type="entry name" value="SODIUM/PROLINE SYMPORTER-RELATED"/>
    <property type="match status" value="1"/>
</dbReference>
<evidence type="ECO:0000256" key="4">
    <source>
        <dbReference type="ARBA" id="ARBA00022475"/>
    </source>
</evidence>
<feature type="transmembrane region" description="Helical" evidence="8">
    <location>
        <begin position="161"/>
        <end position="182"/>
    </location>
</feature>
<dbReference type="InterPro" id="IPR038377">
    <property type="entry name" value="Na/Glc_symporter_sf"/>
</dbReference>
<feature type="transmembrane region" description="Helical" evidence="8">
    <location>
        <begin position="404"/>
        <end position="428"/>
    </location>
</feature>
<gene>
    <name evidence="9" type="ORF">METZ01_LOCUS138537</name>
</gene>
<keyword evidence="5 8" id="KW-0812">Transmembrane</keyword>
<feature type="transmembrane region" description="Helical" evidence="8">
    <location>
        <begin position="128"/>
        <end position="149"/>
    </location>
</feature>
<dbReference type="PANTHER" id="PTHR48086:SF4">
    <property type="entry name" value="SODIUM_PANTOTHENATE SYMPORTER"/>
    <property type="match status" value="1"/>
</dbReference>
<reference evidence="9" key="1">
    <citation type="submission" date="2018-05" db="EMBL/GenBank/DDBJ databases">
        <authorList>
            <person name="Lanie J.A."/>
            <person name="Ng W.-L."/>
            <person name="Kazmierczak K.M."/>
            <person name="Andrzejewski T.M."/>
            <person name="Davidsen T.M."/>
            <person name="Wayne K.J."/>
            <person name="Tettelin H."/>
            <person name="Glass J.I."/>
            <person name="Rusch D."/>
            <person name="Podicherti R."/>
            <person name="Tsui H.-C.T."/>
            <person name="Winkler M.E."/>
        </authorList>
    </citation>
    <scope>NUCLEOTIDE SEQUENCE</scope>
</reference>
<feature type="transmembrane region" description="Helical" evidence="8">
    <location>
        <begin position="466"/>
        <end position="484"/>
    </location>
</feature>
<evidence type="ECO:0000313" key="9">
    <source>
        <dbReference type="EMBL" id="SVA85683.1"/>
    </source>
</evidence>